<dbReference type="PROSITE" id="PS51123">
    <property type="entry name" value="OMPA_2"/>
    <property type="match status" value="1"/>
</dbReference>
<evidence type="ECO:0000313" key="3">
    <source>
        <dbReference type="EMBL" id="SHM59527.1"/>
    </source>
</evidence>
<dbReference type="InterPro" id="IPR006665">
    <property type="entry name" value="OmpA-like"/>
</dbReference>
<evidence type="ECO:0000259" key="2">
    <source>
        <dbReference type="PROSITE" id="PS51123"/>
    </source>
</evidence>
<dbReference type="OrthoDB" id="3690556at2"/>
<dbReference type="SUPFAM" id="SSF53300">
    <property type="entry name" value="vWA-like"/>
    <property type="match status" value="1"/>
</dbReference>
<proteinExistence type="predicted"/>
<evidence type="ECO:0000256" key="1">
    <source>
        <dbReference type="PROSITE-ProRule" id="PRU00473"/>
    </source>
</evidence>
<dbReference type="Gene3D" id="3.40.50.410">
    <property type="entry name" value="von Willebrand factor, type A domain"/>
    <property type="match status" value="1"/>
</dbReference>
<gene>
    <name evidence="3" type="ORF">SAMN05443668_101984</name>
</gene>
<keyword evidence="1" id="KW-0472">Membrane</keyword>
<name>A0A1M7K3Y6_9ACTN</name>
<dbReference type="RefSeq" id="WP_073251780.1">
    <property type="nucleotide sequence ID" value="NZ_FRCS01000001.1"/>
</dbReference>
<feature type="domain" description="OmpA-like" evidence="2">
    <location>
        <begin position="295"/>
        <end position="410"/>
    </location>
</feature>
<dbReference type="InterPro" id="IPR036737">
    <property type="entry name" value="OmpA-like_sf"/>
</dbReference>
<sequence length="410" mass="42811">MRRWRAAGLGVALVLGVAGCGLGDLQKRPDSDRCGWMQQESEAPGATVILVDVSNSTRGAITRAGSTGGSAPHYGAALEKAIEDAVGRRDTVSVASFSGTAANLGWVVTDRSTDWKKDVNNDPNQQSRRAEGVRCLLADADPVLGARPLGAGSDILQAVGIGAGRLREGGGDKHLVVLSDGLPTTGCADLTKLDQWTDAQVTGIVDRCVRKKTLRPGDLAGVDVSLIGVGHSGTGYPIADSQRRDWLKRLWTALCERAGTARRCGVDTQPIAAEDDDPPPSPDAAVDDVVVPLAGKVTVRPLLGAALFDGDSAVLRSAGERALRELAESIRTADWVEVIGYAAPYGSAPDLLRLSRARAERVGSFLAELGVPVVAVRGAGATRSCPDPVLESQVGADECFRRVDVVVGNS</sequence>
<dbReference type="Proteomes" id="UP000184440">
    <property type="component" value="Unassembled WGS sequence"/>
</dbReference>
<dbReference type="Gene3D" id="3.30.1330.60">
    <property type="entry name" value="OmpA-like domain"/>
    <property type="match status" value="1"/>
</dbReference>
<dbReference type="EMBL" id="FRCS01000001">
    <property type="protein sequence ID" value="SHM59527.1"/>
    <property type="molecule type" value="Genomic_DNA"/>
</dbReference>
<dbReference type="PROSITE" id="PS51257">
    <property type="entry name" value="PROKAR_LIPOPROTEIN"/>
    <property type="match status" value="1"/>
</dbReference>
<evidence type="ECO:0000313" key="4">
    <source>
        <dbReference type="Proteomes" id="UP000184440"/>
    </source>
</evidence>
<dbReference type="AlphaFoldDB" id="A0A1M7K3Y6"/>
<keyword evidence="4" id="KW-1185">Reference proteome</keyword>
<accession>A0A1M7K3Y6</accession>
<protein>
    <submittedName>
        <fullName evidence="3">Outer membrane protein OmpA</fullName>
    </submittedName>
</protein>
<dbReference type="InterPro" id="IPR036465">
    <property type="entry name" value="vWFA_dom_sf"/>
</dbReference>
<dbReference type="STRING" id="134849.SAMN05443668_101984"/>
<dbReference type="GO" id="GO:0016020">
    <property type="term" value="C:membrane"/>
    <property type="evidence" value="ECO:0007669"/>
    <property type="project" value="UniProtKB-UniRule"/>
</dbReference>
<dbReference type="SUPFAM" id="SSF103088">
    <property type="entry name" value="OmpA-like"/>
    <property type="match status" value="1"/>
</dbReference>
<dbReference type="Pfam" id="PF00691">
    <property type="entry name" value="OmpA"/>
    <property type="match status" value="1"/>
</dbReference>
<organism evidence="3 4">
    <name type="scientific">Cryptosporangium aurantiacum</name>
    <dbReference type="NCBI Taxonomy" id="134849"/>
    <lineage>
        <taxon>Bacteria</taxon>
        <taxon>Bacillati</taxon>
        <taxon>Actinomycetota</taxon>
        <taxon>Actinomycetes</taxon>
        <taxon>Cryptosporangiales</taxon>
        <taxon>Cryptosporangiaceae</taxon>
        <taxon>Cryptosporangium</taxon>
    </lineage>
</organism>
<reference evidence="3 4" key="1">
    <citation type="submission" date="2016-11" db="EMBL/GenBank/DDBJ databases">
        <authorList>
            <person name="Jaros S."/>
            <person name="Januszkiewicz K."/>
            <person name="Wedrychowicz H."/>
        </authorList>
    </citation>
    <scope>NUCLEOTIDE SEQUENCE [LARGE SCALE GENOMIC DNA]</scope>
    <source>
        <strain evidence="3 4">DSM 46144</strain>
    </source>
</reference>